<keyword evidence="1" id="KW-0812">Transmembrane</keyword>
<organism evidence="2 3">
    <name type="scientific">Dorea ammoniilytica</name>
    <dbReference type="NCBI Taxonomy" id="2981788"/>
    <lineage>
        <taxon>Bacteria</taxon>
        <taxon>Bacillati</taxon>
        <taxon>Bacillota</taxon>
        <taxon>Clostridia</taxon>
        <taxon>Lachnospirales</taxon>
        <taxon>Lachnospiraceae</taxon>
        <taxon>Dorea</taxon>
    </lineage>
</organism>
<evidence type="ECO:0000313" key="2">
    <source>
        <dbReference type="EMBL" id="MCU6700749.1"/>
    </source>
</evidence>
<comment type="caution">
    <text evidence="2">The sequence shown here is derived from an EMBL/GenBank/DDBJ whole genome shotgun (WGS) entry which is preliminary data.</text>
</comment>
<evidence type="ECO:0000256" key="1">
    <source>
        <dbReference type="SAM" id="Phobius"/>
    </source>
</evidence>
<name>A0ABT2S836_9FIRM</name>
<evidence type="ECO:0000313" key="3">
    <source>
        <dbReference type="Proteomes" id="UP001207605"/>
    </source>
</evidence>
<dbReference type="SUPFAM" id="SSF63825">
    <property type="entry name" value="YWTD domain"/>
    <property type="match status" value="1"/>
</dbReference>
<keyword evidence="1" id="KW-1133">Transmembrane helix</keyword>
<keyword evidence="3" id="KW-1185">Reference proteome</keyword>
<dbReference type="Proteomes" id="UP001207605">
    <property type="component" value="Unassembled WGS sequence"/>
</dbReference>
<keyword evidence="1" id="KW-0472">Membrane</keyword>
<protein>
    <submittedName>
        <fullName evidence="2">DUF5711 family protein</fullName>
    </submittedName>
</protein>
<proteinExistence type="predicted"/>
<feature type="transmembrane region" description="Helical" evidence="1">
    <location>
        <begin position="56"/>
        <end position="75"/>
    </location>
</feature>
<dbReference type="Gene3D" id="2.120.10.30">
    <property type="entry name" value="TolB, C-terminal domain"/>
    <property type="match status" value="1"/>
</dbReference>
<dbReference type="EMBL" id="JAOQJV010000017">
    <property type="protein sequence ID" value="MCU6700749.1"/>
    <property type="molecule type" value="Genomic_DNA"/>
</dbReference>
<dbReference type="Pfam" id="PF18975">
    <property type="entry name" value="DUF5711"/>
    <property type="match status" value="1"/>
</dbReference>
<reference evidence="2 3" key="1">
    <citation type="journal article" date="2021" name="ISME Commun">
        <title>Automated analysis of genomic sequences facilitates high-throughput and comprehensive description of bacteria.</title>
        <authorList>
            <person name="Hitch T.C.A."/>
        </authorList>
    </citation>
    <scope>NUCLEOTIDE SEQUENCE [LARGE SCALE GENOMIC DNA]</scope>
    <source>
        <strain evidence="2 3">Sanger_02</strain>
    </source>
</reference>
<sequence length="418" mass="46391">MRRKKKPDIHIVESHEDETDALIDEVLKELREEDGVQEEIDEQVRKHRKSQKTKRIIAAVLIIVVVVAMALVINLRTYTTSRVSTTYEINAEGNVSYLEFGNGVLKYSKDGIALVNRKGDEEWNQPYQIKNPIVNTWQDEAVVVADKGGNTIMVMDKKGLKGEMQTALPVERVSVSSQGIVCAVLTTNASPKLVCYDAEGNVLVELTTSLAGTGYPMDISLSEDGKMLLVSYLSVQKGQILTKVVYYSFDGTKEKSQDYEVTSDEYPGVVAASADYMDADTSAVVTDNSLLIYKGAEKPKLSKNITINKKIKSAFHSDKYIGLVLKNEGKGGYELCLYNKSGKKILSEDFTGDYANVKISGSQVLMYDGKKCSVYTRNGIHKYQGEVDDVILEIFPTFGVNKYIVMSANGMEVVRFVK</sequence>
<gene>
    <name evidence="2" type="ORF">OCV65_10965</name>
</gene>
<dbReference type="RefSeq" id="WP_262582097.1">
    <property type="nucleotide sequence ID" value="NZ_JAOQJV010000017.1"/>
</dbReference>
<dbReference type="InterPro" id="IPR043765">
    <property type="entry name" value="DUF5711"/>
</dbReference>
<dbReference type="InterPro" id="IPR011042">
    <property type="entry name" value="6-blade_b-propeller_TolB-like"/>
</dbReference>
<accession>A0ABT2S836</accession>